<accession>A0A7D5KL44</accession>
<dbReference type="KEGG" id="haly:HYG82_20825"/>
<evidence type="ECO:0000313" key="3">
    <source>
        <dbReference type="EMBL" id="QLG51099.1"/>
    </source>
</evidence>
<protein>
    <submittedName>
        <fullName evidence="3">Uncharacterized protein</fullName>
    </submittedName>
</protein>
<dbReference type="RefSeq" id="WP_179264278.1">
    <property type="nucleotide sequence ID" value="NZ_CP058601.1"/>
</dbReference>
<keyword evidence="1" id="KW-0175">Coiled coil</keyword>
<evidence type="ECO:0000256" key="1">
    <source>
        <dbReference type="SAM" id="Coils"/>
    </source>
</evidence>
<proteinExistence type="predicted"/>
<dbReference type="OrthoDB" id="204612at2157"/>
<sequence>MGLGSTAKKIQTLSDRAEAMYKQVQKLQQRITGLEEKTDETHETVSRMDHQLTEQRALLLAIAEEQGIDGEEILADAAIDEAELETAGEATDTERTPVTEDGTADAAANDPSPK</sequence>
<feature type="region of interest" description="Disordered" evidence="2">
    <location>
        <begin position="85"/>
        <end position="114"/>
    </location>
</feature>
<keyword evidence="4" id="KW-1185">Reference proteome</keyword>
<reference evidence="3 4" key="1">
    <citation type="submission" date="2020-07" db="EMBL/GenBank/DDBJ databases">
        <authorList>
            <person name="Cui H."/>
        </authorList>
    </citation>
    <scope>NUCLEOTIDE SEQUENCE [LARGE SCALE GENOMIC DNA]</scope>
    <source>
        <strain evidence="3 4">YPL8</strain>
    </source>
</reference>
<dbReference type="EMBL" id="CP058601">
    <property type="protein sequence ID" value="QLG51099.1"/>
    <property type="molecule type" value="Genomic_DNA"/>
</dbReference>
<evidence type="ECO:0000313" key="4">
    <source>
        <dbReference type="Proteomes" id="UP000509241"/>
    </source>
</evidence>
<dbReference type="GeneID" id="56035790"/>
<dbReference type="Proteomes" id="UP000509241">
    <property type="component" value="Chromosome"/>
</dbReference>
<organism evidence="3 4">
    <name type="scientific">Natrinema halophilum</name>
    <dbReference type="NCBI Taxonomy" id="1699371"/>
    <lineage>
        <taxon>Archaea</taxon>
        <taxon>Methanobacteriati</taxon>
        <taxon>Methanobacteriota</taxon>
        <taxon>Stenosarchaea group</taxon>
        <taxon>Halobacteria</taxon>
        <taxon>Halobacteriales</taxon>
        <taxon>Natrialbaceae</taxon>
        <taxon>Natrinema</taxon>
    </lineage>
</organism>
<dbReference type="InterPro" id="IPR043816">
    <property type="entry name" value="DUF5798"/>
</dbReference>
<dbReference type="AlphaFoldDB" id="A0A7D5KL44"/>
<evidence type="ECO:0000256" key="2">
    <source>
        <dbReference type="SAM" id="MobiDB-lite"/>
    </source>
</evidence>
<name>A0A7D5KL44_9EURY</name>
<feature type="coiled-coil region" evidence="1">
    <location>
        <begin position="10"/>
        <end position="44"/>
    </location>
</feature>
<gene>
    <name evidence="3" type="ORF">HYG82_20825</name>
</gene>
<dbReference type="Pfam" id="PF19111">
    <property type="entry name" value="DUF5798"/>
    <property type="match status" value="1"/>
</dbReference>